<dbReference type="EMBL" id="MSCK01000001">
    <property type="protein sequence ID" value="PQJ72108.1"/>
    <property type="molecule type" value="Genomic_DNA"/>
</dbReference>
<keyword evidence="1" id="KW-0812">Transmembrane</keyword>
<dbReference type="Pfam" id="PF03372">
    <property type="entry name" value="Exo_endo_phos"/>
    <property type="match status" value="1"/>
</dbReference>
<proteinExistence type="predicted"/>
<evidence type="ECO:0000256" key="1">
    <source>
        <dbReference type="SAM" id="Phobius"/>
    </source>
</evidence>
<comment type="caution">
    <text evidence="3">The sequence shown here is derived from an EMBL/GenBank/DDBJ whole genome shotgun (WGS) entry which is preliminary data.</text>
</comment>
<accession>A0A2P6CB80</accession>
<dbReference type="Gene3D" id="3.60.10.10">
    <property type="entry name" value="Endonuclease/exonuclease/phosphatase"/>
    <property type="match status" value="1"/>
</dbReference>
<dbReference type="Proteomes" id="UP000247345">
    <property type="component" value="Unassembled WGS sequence"/>
</dbReference>
<keyword evidence="4" id="KW-1185">Reference proteome</keyword>
<keyword evidence="1" id="KW-0472">Membrane</keyword>
<name>A0A2P6CB80_9FLAO</name>
<dbReference type="InterPro" id="IPR005135">
    <property type="entry name" value="Endo/exonuclease/phosphatase"/>
</dbReference>
<protein>
    <recommendedName>
        <fullName evidence="2">Endonuclease/exonuclease/phosphatase domain-containing protein</fullName>
    </recommendedName>
</protein>
<sequence length="353" mass="41410">MDLFFIILSLLLILLSILPFVKNQHWFFRIPEFIKTQIFFLQIIATIGLVIFTQKSLLFYLVLIIQSILLFFHAYILSRFTNFYKKKNSAAKSKKDIKIISANIYQYNNKFQKFKDLIKKEKPDIFFTIESNKDWENAMRDLETDYKFTEKITLENTYGMHLYSKIPFEKITTHFFVAKDLPSIEAHFKDKEGNHFVVFCAHPPPPSPTEERTSKERDGDLMCIAKWIKEMKQPVIVVGDFNTVAWSKIAKLFRKSCGLIDGRIGRGILASYHAKYWLFRAPLDLVFHSKEIILKQLNILEYIGSDHFPIRCVFSVTPSNITKEKKVETLSKEEKSNVETYIKKGKETNSQNR</sequence>
<dbReference type="AlphaFoldDB" id="A0A2P6CB80"/>
<reference evidence="3 4" key="1">
    <citation type="submission" date="2016-12" db="EMBL/GenBank/DDBJ databases">
        <title>Trade-off between light-utilization and light-protection in marine flavobacteria.</title>
        <authorList>
            <person name="Kumagai Y."/>
            <person name="Yoshizawa S."/>
            <person name="Kogure K."/>
            <person name="Iwasaki W."/>
        </authorList>
    </citation>
    <scope>NUCLEOTIDE SEQUENCE [LARGE SCALE GENOMIC DNA]</scope>
    <source>
        <strain evidence="3 4">KCTC 12100</strain>
    </source>
</reference>
<dbReference type="OrthoDB" id="9796594at2"/>
<feature type="transmembrane region" description="Helical" evidence="1">
    <location>
        <begin position="33"/>
        <end position="52"/>
    </location>
</feature>
<feature type="transmembrane region" description="Helical" evidence="1">
    <location>
        <begin position="57"/>
        <end position="77"/>
    </location>
</feature>
<dbReference type="SUPFAM" id="SSF56219">
    <property type="entry name" value="DNase I-like"/>
    <property type="match status" value="1"/>
</dbReference>
<evidence type="ECO:0000313" key="4">
    <source>
        <dbReference type="Proteomes" id="UP000247345"/>
    </source>
</evidence>
<gene>
    <name evidence="3" type="ORF">BTO14_02055</name>
</gene>
<feature type="domain" description="Endonuclease/exonuclease/phosphatase" evidence="2">
    <location>
        <begin position="101"/>
        <end position="307"/>
    </location>
</feature>
<evidence type="ECO:0000313" key="3">
    <source>
        <dbReference type="EMBL" id="PQJ72108.1"/>
    </source>
</evidence>
<dbReference type="GO" id="GO:0003824">
    <property type="term" value="F:catalytic activity"/>
    <property type="evidence" value="ECO:0007669"/>
    <property type="project" value="InterPro"/>
</dbReference>
<keyword evidence="1" id="KW-1133">Transmembrane helix</keyword>
<dbReference type="InterPro" id="IPR036691">
    <property type="entry name" value="Endo/exonu/phosph_ase_sf"/>
</dbReference>
<evidence type="ECO:0000259" key="2">
    <source>
        <dbReference type="Pfam" id="PF03372"/>
    </source>
</evidence>
<organism evidence="3 4">
    <name type="scientific">Polaribacter butkevichii</name>
    <dbReference type="NCBI Taxonomy" id="218490"/>
    <lineage>
        <taxon>Bacteria</taxon>
        <taxon>Pseudomonadati</taxon>
        <taxon>Bacteroidota</taxon>
        <taxon>Flavobacteriia</taxon>
        <taxon>Flavobacteriales</taxon>
        <taxon>Flavobacteriaceae</taxon>
    </lineage>
</organism>